<dbReference type="OrthoDB" id="9857384at2"/>
<sequence>MPTLVHTIAAVTELAFVADAYPYKNPDTIIVILKPTLRDGLPLTKSTLTFNADSFTVEAVLEAYEREVVSFLSNTLRTAERLLAKSTRTTLAPFAPLCLN</sequence>
<dbReference type="EMBL" id="OCNH01000010">
    <property type="protein sequence ID" value="SOD99582.1"/>
    <property type="molecule type" value="Genomic_DNA"/>
</dbReference>
<keyword evidence="2" id="KW-1185">Reference proteome</keyword>
<gene>
    <name evidence="1" type="ORF">SAMN06269250_0059</name>
</gene>
<evidence type="ECO:0000313" key="1">
    <source>
        <dbReference type="EMBL" id="SOD99582.1"/>
    </source>
</evidence>
<proteinExistence type="predicted"/>
<name>A0A286GVQ5_9BACT</name>
<reference evidence="2" key="1">
    <citation type="submission" date="2017-09" db="EMBL/GenBank/DDBJ databases">
        <authorList>
            <person name="Varghese N."/>
            <person name="Submissions S."/>
        </authorList>
    </citation>
    <scope>NUCLEOTIDE SEQUENCE [LARGE SCALE GENOMIC DNA]</scope>
    <source>
        <strain evidence="2">DSM 29961</strain>
    </source>
</reference>
<evidence type="ECO:0000313" key="2">
    <source>
        <dbReference type="Proteomes" id="UP000219452"/>
    </source>
</evidence>
<dbReference type="Proteomes" id="UP000219452">
    <property type="component" value="Unassembled WGS sequence"/>
</dbReference>
<accession>A0A286GVQ5</accession>
<organism evidence="1 2">
    <name type="scientific">Spirosoma fluviale</name>
    <dbReference type="NCBI Taxonomy" id="1597977"/>
    <lineage>
        <taxon>Bacteria</taxon>
        <taxon>Pseudomonadati</taxon>
        <taxon>Bacteroidota</taxon>
        <taxon>Cytophagia</taxon>
        <taxon>Cytophagales</taxon>
        <taxon>Cytophagaceae</taxon>
        <taxon>Spirosoma</taxon>
    </lineage>
</organism>
<protein>
    <submittedName>
        <fullName evidence="1">Uncharacterized protein</fullName>
    </submittedName>
</protein>
<dbReference type="AlphaFoldDB" id="A0A286GVQ5"/>
<dbReference type="RefSeq" id="WP_097131983.1">
    <property type="nucleotide sequence ID" value="NZ_OCNH01000010.1"/>
</dbReference>